<keyword evidence="1" id="KW-0812">Transmembrane</keyword>
<dbReference type="EMBL" id="CP000627">
    <property type="protein sequence ID" value="ABQ21377.1"/>
    <property type="molecule type" value="Genomic_DNA"/>
</dbReference>
<reference evidence="2 3" key="1">
    <citation type="submission" date="2007-03" db="EMBL/GenBank/DDBJ databases">
        <authorList>
            <person name="Heidelberg J."/>
        </authorList>
    </citation>
    <scope>NUCLEOTIDE SEQUENCE [LARGE SCALE GENOMIC DNA]</scope>
    <source>
        <strain evidence="3">ATCC 39541 / Classical Ogawa 395 / O395</strain>
    </source>
</reference>
<dbReference type="KEGG" id="vcr:VC395_2793"/>
<keyword evidence="1" id="KW-0472">Membrane</keyword>
<evidence type="ECO:0000256" key="1">
    <source>
        <dbReference type="SAM" id="Phobius"/>
    </source>
</evidence>
<dbReference type="KEGG" id="vco:VC0395_A2253"/>
<organism evidence="2 3">
    <name type="scientific">Vibrio cholerae serotype O1 (strain ATCC 39541 / Classical Ogawa 395 / O395)</name>
    <dbReference type="NCBI Taxonomy" id="345073"/>
    <lineage>
        <taxon>Bacteria</taxon>
        <taxon>Pseudomonadati</taxon>
        <taxon>Pseudomonadota</taxon>
        <taxon>Gammaproteobacteria</taxon>
        <taxon>Vibrionales</taxon>
        <taxon>Vibrionaceae</taxon>
        <taxon>Vibrio</taxon>
    </lineage>
</organism>
<dbReference type="PATRIC" id="fig|345073.21.peg.2691"/>
<feature type="transmembrane region" description="Helical" evidence="1">
    <location>
        <begin position="20"/>
        <end position="40"/>
    </location>
</feature>
<name>A0A0H3ALJ5_VIBC3</name>
<dbReference type="AlphaFoldDB" id="A0A0H3ALJ5"/>
<evidence type="ECO:0000313" key="3">
    <source>
        <dbReference type="Proteomes" id="UP000000249"/>
    </source>
</evidence>
<gene>
    <name evidence="2" type="ordered locus">VC0395_A2253</name>
</gene>
<evidence type="ECO:0000313" key="2">
    <source>
        <dbReference type="EMBL" id="ABQ21377.1"/>
    </source>
</evidence>
<dbReference type="Proteomes" id="UP000000249">
    <property type="component" value="Chromosome 1"/>
</dbReference>
<accession>A0A0H3ALJ5</accession>
<proteinExistence type="predicted"/>
<protein>
    <submittedName>
        <fullName evidence="2">Uncharacterized protein</fullName>
    </submittedName>
</protein>
<keyword evidence="1" id="KW-1133">Transmembrane helix</keyword>
<sequence>MNWTLTYLHIKPFELAYSGYFFSAIHIFTGLISKIFAFFVRFAQCLT</sequence>